<dbReference type="InterPro" id="IPR001227">
    <property type="entry name" value="Ac_transferase_dom_sf"/>
</dbReference>
<dbReference type="PROSITE" id="PS50075">
    <property type="entry name" value="CARRIER"/>
    <property type="match status" value="1"/>
</dbReference>
<dbReference type="AlphaFoldDB" id="A0A370ARE2"/>
<proteinExistence type="predicted"/>
<evidence type="ECO:0000256" key="8">
    <source>
        <dbReference type="PROSITE-ProRule" id="PRU01363"/>
    </source>
</evidence>
<sequence>APASDAAGVSGGPGLALWPLSARDADAVPGQAERLSGWLADRAPEERLGDVGRSLGTTRSMFPHRAVVVGADLDDMRSALAAVASGESDPRVVRGVAVRGRTAFLFAGQGSQRPGMGRELYDTFPAFAAAFDAVDAELPFALREVVFGTDAERLNRTEFAQPALFALEVALFRLLESWGVRPDALAGHSIGEIAAAHVASVWSLADACRLVVARGRLMQALPEGGAMVAVEAAEDEVLPLPLDGRVGLAAVNGPRSVVVSGAADAVEDVVAPFREEGRKVTALRVSHAFHSPMMDPMLARFRAVAESLTYRSPSLPVVSTVTGRAATAGELTTPEYWVEHVRRPVRFADAVRGLKGLGAVRHLELGPDATLSGLARGVLEETPAVVVPALRREGSETRSVLRSVGTLHTAGHSPDWSALHPGARRVDLPTYAFLQRRLWLDPLPGRSRGVGHALLGSALTLADSTAVVSTTHLSARTHPWLADHTVAGRTVLPTAAYLDFALHLGGRVGCDHVVRLDQERPLVLDGDRAAEIQVVLDAPAADGSRPFACHARTADDQPWTRHAHGLLAPATGTPEEPQEDDGAWPPPGAQALDDDEIDALHETARLHGLDRGPAFRALTAVWRAGNEAYAEVAVPEELSADALRVALHPALLDAALHASPVLGHPGQTPVTWRDVTLYAAAPDVLRVRLRPGPGGEIRLDLADESGAPVASVGAVTLAPVADLALTGPAASDLFTVEWAELPAAPRPASPPTVAFVGADPAAGPATGEGAPGDVPDGTRHHPDLDALLATGGTVPDLVLLTVHTDGAELPAALHTATATALDTIQRWLADERTRDARLVLVTRGAVAVRHGDPVTDPAAAAVRGLVRSAQSESPGRFLLVDLDGDTDPETALAALPADESEIAVRAGRAYAARLVRHRPTAVPDVPALDPLRTVLITGAGGTVAAAVARHLVTAHGVRSLLLASRRGPDAPGTAELRADLEAHGARVTFAACDVADPDALGALLDGLPPEHPLGAVFHAAGVLDDGVLTALTPDRLSAVLRPKADAAVHLERLTRDLDLSAFVLFSSAAATFGGPGQGNYAAANAFLDAYATALRGRGRRATALGWGLWAEDGGMTADLSDTDRDRAARAGVGALPTPDALALLDLALTQDRAVLLPVRLDLTAARTATSVPPLLRDPAATARRTARPGTRLDARSGGRLAGELAALPAAERTAALLRLLRTEIATVLGHPAGAPPADAERPFRDLGFDSLTAVELRN</sequence>
<evidence type="ECO:0000256" key="5">
    <source>
        <dbReference type="ARBA" id="ARBA00023194"/>
    </source>
</evidence>
<dbReference type="InterPro" id="IPR014043">
    <property type="entry name" value="Acyl_transferase_dom"/>
</dbReference>
<dbReference type="InterPro" id="IPR050091">
    <property type="entry name" value="PKS_NRPS_Biosynth_Enz"/>
</dbReference>
<keyword evidence="2" id="KW-0596">Phosphopantetheine</keyword>
<evidence type="ECO:0000256" key="2">
    <source>
        <dbReference type="ARBA" id="ARBA00022450"/>
    </source>
</evidence>
<feature type="domain" description="PKS/mFAS DH" evidence="11">
    <location>
        <begin position="452"/>
        <end position="750"/>
    </location>
</feature>
<dbReference type="Pfam" id="PF22621">
    <property type="entry name" value="CurL-like_PKS_C"/>
    <property type="match status" value="1"/>
</dbReference>
<feature type="non-terminal residue" evidence="12">
    <location>
        <position position="1"/>
    </location>
</feature>
<dbReference type="Pfam" id="PF14765">
    <property type="entry name" value="PS-DH"/>
    <property type="match status" value="1"/>
</dbReference>
<dbReference type="Pfam" id="PF08659">
    <property type="entry name" value="KR"/>
    <property type="match status" value="1"/>
</dbReference>
<dbReference type="SUPFAM" id="SSF55048">
    <property type="entry name" value="Probable ACP-binding domain of malonyl-CoA ACP transacylase"/>
    <property type="match status" value="1"/>
</dbReference>
<dbReference type="SMART" id="SM00822">
    <property type="entry name" value="PKS_KR"/>
    <property type="match status" value="1"/>
</dbReference>
<dbReference type="InterPro" id="IPR055123">
    <property type="entry name" value="SpnB-like_Rossmann"/>
</dbReference>
<evidence type="ECO:0000259" key="11">
    <source>
        <dbReference type="PROSITE" id="PS52019"/>
    </source>
</evidence>
<comment type="caution">
    <text evidence="12">The sequence shown here is derived from an EMBL/GenBank/DDBJ whole genome shotgun (WGS) entry which is preliminary data.</text>
</comment>
<dbReference type="Pfam" id="PF22953">
    <property type="entry name" value="SpnB_Rossmann"/>
    <property type="match status" value="1"/>
</dbReference>
<evidence type="ECO:0000259" key="10">
    <source>
        <dbReference type="PROSITE" id="PS50075"/>
    </source>
</evidence>
<dbReference type="InterPro" id="IPR036291">
    <property type="entry name" value="NAD(P)-bd_dom_sf"/>
</dbReference>
<dbReference type="PROSITE" id="PS52019">
    <property type="entry name" value="PKS_MFAS_DH"/>
    <property type="match status" value="1"/>
</dbReference>
<dbReference type="CDD" id="cd08956">
    <property type="entry name" value="KR_3_FAS_SDR_x"/>
    <property type="match status" value="1"/>
</dbReference>
<dbReference type="FunFam" id="3.40.366.10:FF:000002">
    <property type="entry name" value="Probable polyketide synthase 2"/>
    <property type="match status" value="1"/>
</dbReference>
<dbReference type="SMART" id="SM00826">
    <property type="entry name" value="PKS_DH"/>
    <property type="match status" value="1"/>
</dbReference>
<dbReference type="GO" id="GO:0017000">
    <property type="term" value="P:antibiotic biosynthetic process"/>
    <property type="evidence" value="ECO:0007669"/>
    <property type="project" value="UniProtKB-KW"/>
</dbReference>
<dbReference type="PANTHER" id="PTHR43775:SF51">
    <property type="entry name" value="INACTIVE PHENOLPHTHIOCEROL SYNTHESIS POLYKETIDE SYNTHASE TYPE I PKS1-RELATED"/>
    <property type="match status" value="1"/>
</dbReference>
<evidence type="ECO:0000256" key="3">
    <source>
        <dbReference type="ARBA" id="ARBA00022553"/>
    </source>
</evidence>
<feature type="domain" description="Carrier" evidence="10">
    <location>
        <begin position="1211"/>
        <end position="1258"/>
    </location>
</feature>
<keyword evidence="4" id="KW-0808">Transferase</keyword>
<feature type="region of interest" description="Disordered" evidence="9">
    <location>
        <begin position="567"/>
        <end position="592"/>
    </location>
</feature>
<dbReference type="Gene3D" id="3.40.50.720">
    <property type="entry name" value="NAD(P)-binding Rossmann-like Domain"/>
    <property type="match status" value="1"/>
</dbReference>
<dbReference type="GO" id="GO:0031177">
    <property type="term" value="F:phosphopantetheine binding"/>
    <property type="evidence" value="ECO:0007669"/>
    <property type="project" value="InterPro"/>
</dbReference>
<dbReference type="InterPro" id="IPR016035">
    <property type="entry name" value="Acyl_Trfase/lysoPLipase"/>
</dbReference>
<dbReference type="InterPro" id="IPR020807">
    <property type="entry name" value="PKS_DH"/>
</dbReference>
<dbReference type="InterPro" id="IPR016036">
    <property type="entry name" value="Malonyl_transacylase_ACP-bd"/>
</dbReference>
<evidence type="ECO:0000256" key="9">
    <source>
        <dbReference type="SAM" id="MobiDB-lite"/>
    </source>
</evidence>
<dbReference type="PANTHER" id="PTHR43775">
    <property type="entry name" value="FATTY ACID SYNTHASE"/>
    <property type="match status" value="1"/>
</dbReference>
<dbReference type="SMART" id="SM00827">
    <property type="entry name" value="PKS_AT"/>
    <property type="match status" value="1"/>
</dbReference>
<dbReference type="Pfam" id="PF00698">
    <property type="entry name" value="Acyl_transf_1"/>
    <property type="match status" value="1"/>
</dbReference>
<reference evidence="12 13" key="1">
    <citation type="submission" date="2018-07" db="EMBL/GenBank/DDBJ databases">
        <title>Streptomyces species from bats.</title>
        <authorList>
            <person name="Dunlap C."/>
        </authorList>
    </citation>
    <scope>NUCLEOTIDE SEQUENCE [LARGE SCALE GENOMIC DNA]</scope>
    <source>
        <strain evidence="12 13">AC230</strain>
    </source>
</reference>
<dbReference type="EMBL" id="QQNA01000411">
    <property type="protein sequence ID" value="RDG31052.1"/>
    <property type="molecule type" value="Genomic_DNA"/>
</dbReference>
<accession>A0A370ARE2</accession>
<dbReference type="InterPro" id="IPR009081">
    <property type="entry name" value="PP-bd_ACP"/>
</dbReference>
<dbReference type="SUPFAM" id="SSF52151">
    <property type="entry name" value="FabD/lysophospholipase-like"/>
    <property type="match status" value="1"/>
</dbReference>
<evidence type="ECO:0000313" key="12">
    <source>
        <dbReference type="EMBL" id="RDG31052.1"/>
    </source>
</evidence>
<dbReference type="SMART" id="SM00823">
    <property type="entry name" value="PKS_PP"/>
    <property type="match status" value="1"/>
</dbReference>
<dbReference type="Proteomes" id="UP000253741">
    <property type="component" value="Unassembled WGS sequence"/>
</dbReference>
<organism evidence="12 13">
    <name type="scientific">Streptomyces corynorhini</name>
    <dbReference type="NCBI Taxonomy" id="2282652"/>
    <lineage>
        <taxon>Bacteria</taxon>
        <taxon>Bacillati</taxon>
        <taxon>Actinomycetota</taxon>
        <taxon>Actinomycetes</taxon>
        <taxon>Kitasatosporales</taxon>
        <taxon>Streptomycetaceae</taxon>
        <taxon>Streptomyces</taxon>
    </lineage>
</organism>
<keyword evidence="3" id="KW-0597">Phosphoprotein</keyword>
<dbReference type="InterPro" id="IPR013968">
    <property type="entry name" value="PKS_KR"/>
</dbReference>
<dbReference type="InterPro" id="IPR049551">
    <property type="entry name" value="PKS_DH_C"/>
</dbReference>
<dbReference type="SUPFAM" id="SSF51735">
    <property type="entry name" value="NAD(P)-binding Rossmann-fold domains"/>
    <property type="match status" value="2"/>
</dbReference>
<keyword evidence="5" id="KW-0045">Antibiotic biosynthesis</keyword>
<dbReference type="GO" id="GO:0006633">
    <property type="term" value="P:fatty acid biosynthetic process"/>
    <property type="evidence" value="ECO:0007669"/>
    <property type="project" value="TreeGrafter"/>
</dbReference>
<dbReference type="InterPro" id="IPR057326">
    <property type="entry name" value="KR_dom"/>
</dbReference>
<feature type="region of interest" description="N-terminal hotdog fold" evidence="8">
    <location>
        <begin position="452"/>
        <end position="574"/>
    </location>
</feature>
<dbReference type="InterPro" id="IPR042104">
    <property type="entry name" value="PKS_dehydratase_sf"/>
</dbReference>
<dbReference type="Pfam" id="PF00550">
    <property type="entry name" value="PP-binding"/>
    <property type="match status" value="1"/>
</dbReference>
<keyword evidence="13" id="KW-1185">Reference proteome</keyword>
<dbReference type="Gene3D" id="3.40.366.10">
    <property type="entry name" value="Malonyl-Coenzyme A Acyl Carrier Protein, domain 2"/>
    <property type="match status" value="1"/>
</dbReference>
<dbReference type="Gene3D" id="3.30.70.3290">
    <property type="match status" value="1"/>
</dbReference>
<dbReference type="InterPro" id="IPR020806">
    <property type="entry name" value="PKS_PP-bd"/>
</dbReference>
<evidence type="ECO:0000313" key="13">
    <source>
        <dbReference type="Proteomes" id="UP000253741"/>
    </source>
</evidence>
<dbReference type="GO" id="GO:0004312">
    <property type="term" value="F:fatty acid synthase activity"/>
    <property type="evidence" value="ECO:0007669"/>
    <property type="project" value="TreeGrafter"/>
</dbReference>
<dbReference type="SUPFAM" id="SSF47336">
    <property type="entry name" value="ACP-like"/>
    <property type="match status" value="1"/>
</dbReference>
<dbReference type="InterPro" id="IPR049900">
    <property type="entry name" value="PKS_mFAS_DH"/>
</dbReference>
<dbReference type="RefSeq" id="WP_114627626.1">
    <property type="nucleotide sequence ID" value="NZ_QQNA01000411.1"/>
</dbReference>
<feature type="compositionally biased region" description="Low complexity" evidence="9">
    <location>
        <begin position="758"/>
        <end position="772"/>
    </location>
</feature>
<feature type="active site" description="Proton acceptor; for dehydratase activity" evidence="8">
    <location>
        <position position="484"/>
    </location>
</feature>
<protein>
    <submittedName>
        <fullName evidence="12">SDR family NAD(P)-dependent oxidoreductase</fullName>
    </submittedName>
</protein>
<evidence type="ECO:0000256" key="6">
    <source>
        <dbReference type="ARBA" id="ARBA00023268"/>
    </source>
</evidence>
<feature type="region of interest" description="Disordered" evidence="9">
    <location>
        <begin position="758"/>
        <end position="783"/>
    </location>
</feature>
<comment type="pathway">
    <text evidence="1">Antibiotic biosynthesis.</text>
</comment>
<dbReference type="Gene3D" id="3.10.129.110">
    <property type="entry name" value="Polyketide synthase dehydratase"/>
    <property type="match status" value="1"/>
</dbReference>
<evidence type="ECO:0000256" key="7">
    <source>
        <dbReference type="ARBA" id="ARBA00023315"/>
    </source>
</evidence>
<evidence type="ECO:0000256" key="4">
    <source>
        <dbReference type="ARBA" id="ARBA00022679"/>
    </source>
</evidence>
<keyword evidence="6" id="KW-0511">Multifunctional enzyme</keyword>
<dbReference type="InterPro" id="IPR036736">
    <property type="entry name" value="ACP-like_sf"/>
</dbReference>
<feature type="region of interest" description="C-terminal hotdog fold" evidence="8">
    <location>
        <begin position="589"/>
        <end position="750"/>
    </location>
</feature>
<feature type="active site" description="Proton donor; for dehydratase activity" evidence="8">
    <location>
        <position position="653"/>
    </location>
</feature>
<feature type="non-terminal residue" evidence="12">
    <location>
        <position position="1258"/>
    </location>
</feature>
<keyword evidence="7" id="KW-0012">Acyltransferase</keyword>
<gene>
    <name evidence="12" type="ORF">DVH02_33660</name>
</gene>
<dbReference type="InterPro" id="IPR049552">
    <property type="entry name" value="PKS_DH_N"/>
</dbReference>
<dbReference type="Pfam" id="PF21089">
    <property type="entry name" value="PKS_DH_N"/>
    <property type="match status" value="1"/>
</dbReference>
<dbReference type="OrthoDB" id="9778690at2"/>
<dbReference type="Gene3D" id="1.10.1200.10">
    <property type="entry name" value="ACP-like"/>
    <property type="match status" value="1"/>
</dbReference>
<evidence type="ECO:0000256" key="1">
    <source>
        <dbReference type="ARBA" id="ARBA00004792"/>
    </source>
</evidence>
<name>A0A370ARE2_9ACTN</name>